<reference evidence="1 2" key="1">
    <citation type="journal article" date="2013" name="PLoS Genet.">
        <title>Distinctive expansion of potential virulence genes in the genome of the oomycete fish pathogen Saprolegnia parasitica.</title>
        <authorList>
            <person name="Jiang R.H."/>
            <person name="de Bruijn I."/>
            <person name="Haas B.J."/>
            <person name="Belmonte R."/>
            <person name="Lobach L."/>
            <person name="Christie J."/>
            <person name="van den Ackerveken G."/>
            <person name="Bottin A."/>
            <person name="Bulone V."/>
            <person name="Diaz-Moreno S.M."/>
            <person name="Dumas B."/>
            <person name="Fan L."/>
            <person name="Gaulin E."/>
            <person name="Govers F."/>
            <person name="Grenville-Briggs L.J."/>
            <person name="Horner N.R."/>
            <person name="Levin J.Z."/>
            <person name="Mammella M."/>
            <person name="Meijer H.J."/>
            <person name="Morris P."/>
            <person name="Nusbaum C."/>
            <person name="Oome S."/>
            <person name="Phillips A.J."/>
            <person name="van Rooyen D."/>
            <person name="Rzeszutek E."/>
            <person name="Saraiva M."/>
            <person name="Secombes C.J."/>
            <person name="Seidl M.F."/>
            <person name="Snel B."/>
            <person name="Stassen J.H."/>
            <person name="Sykes S."/>
            <person name="Tripathy S."/>
            <person name="van den Berg H."/>
            <person name="Vega-Arreguin J.C."/>
            <person name="Wawra S."/>
            <person name="Young S.K."/>
            <person name="Zeng Q."/>
            <person name="Dieguez-Uribeondo J."/>
            <person name="Russ C."/>
            <person name="Tyler B.M."/>
            <person name="van West P."/>
        </authorList>
    </citation>
    <scope>NUCLEOTIDE SEQUENCE [LARGE SCALE GENOMIC DNA]</scope>
    <source>
        <strain evidence="1 2">CBS 223.65</strain>
    </source>
</reference>
<sequence length="108" mass="11979">MVTKKLRFVAGMATSTSSTKTALSCGLRSHFPSLRSSQERLRSVVKTHSFALQRREAFCTTAASASRSAIFGIIACWKQSRQPIFSRLWAPARSVAILSHPCKSFCRQ</sequence>
<dbReference type="Proteomes" id="UP000030745">
    <property type="component" value="Unassembled WGS sequence"/>
</dbReference>
<keyword evidence="2" id="KW-1185">Reference proteome</keyword>
<organism evidence="1 2">
    <name type="scientific">Saprolegnia parasitica (strain CBS 223.65)</name>
    <dbReference type="NCBI Taxonomy" id="695850"/>
    <lineage>
        <taxon>Eukaryota</taxon>
        <taxon>Sar</taxon>
        <taxon>Stramenopiles</taxon>
        <taxon>Oomycota</taxon>
        <taxon>Saprolegniomycetes</taxon>
        <taxon>Saprolegniales</taxon>
        <taxon>Saprolegniaceae</taxon>
        <taxon>Saprolegnia</taxon>
    </lineage>
</organism>
<dbReference type="KEGG" id="spar:SPRG_20174"/>
<proteinExistence type="predicted"/>
<dbReference type="AlphaFoldDB" id="A0A067CFQ2"/>
<gene>
    <name evidence="1" type="ORF">SPRG_20174</name>
</gene>
<dbReference type="RefSeq" id="XP_012201168.1">
    <property type="nucleotide sequence ID" value="XM_012345778.1"/>
</dbReference>
<dbReference type="GeneID" id="24141376"/>
<dbReference type="EMBL" id="KK583213">
    <property type="protein sequence ID" value="KDO28010.1"/>
    <property type="molecule type" value="Genomic_DNA"/>
</dbReference>
<name>A0A067CFQ2_SAPPC</name>
<accession>A0A067CFQ2</accession>
<evidence type="ECO:0000313" key="2">
    <source>
        <dbReference type="Proteomes" id="UP000030745"/>
    </source>
</evidence>
<evidence type="ECO:0000313" key="1">
    <source>
        <dbReference type="EMBL" id="KDO28010.1"/>
    </source>
</evidence>
<dbReference type="VEuPathDB" id="FungiDB:SPRG_20174"/>
<protein>
    <submittedName>
        <fullName evidence="1">Uncharacterized protein</fullName>
    </submittedName>
</protein>